<evidence type="ECO:0000313" key="1">
    <source>
        <dbReference type="EMBL" id="MCC9630589.1"/>
    </source>
</evidence>
<sequence length="145" mass="16589">MTIDEQVLDLLLQWEEMSAKGKKSDIRQLAAGDANLEQRLKRHLVALDRVAWLKQESKANIQQPLPFPNATQLSQRLLDIDLPIRFQMRLAAHRRTHGSKQGRYVILDNLGEGRMGQVAKSRSSKMARSRCVEGKFRRPSFDANP</sequence>
<organism evidence="1 2">
    <name type="scientific">Blastopirellula sediminis</name>
    <dbReference type="NCBI Taxonomy" id="2894196"/>
    <lineage>
        <taxon>Bacteria</taxon>
        <taxon>Pseudomonadati</taxon>
        <taxon>Planctomycetota</taxon>
        <taxon>Planctomycetia</taxon>
        <taxon>Pirellulales</taxon>
        <taxon>Pirellulaceae</taxon>
        <taxon>Blastopirellula</taxon>
    </lineage>
</organism>
<proteinExistence type="predicted"/>
<keyword evidence="2" id="KW-1185">Reference proteome</keyword>
<protein>
    <submittedName>
        <fullName evidence="1">Uncharacterized protein</fullName>
    </submittedName>
</protein>
<gene>
    <name evidence="1" type="ORF">LOC68_19520</name>
</gene>
<dbReference type="RefSeq" id="WP_230221849.1">
    <property type="nucleotide sequence ID" value="NZ_JAJKFT010000010.1"/>
</dbReference>
<name>A0A9X1MS30_9BACT</name>
<comment type="caution">
    <text evidence="1">The sequence shown here is derived from an EMBL/GenBank/DDBJ whole genome shotgun (WGS) entry which is preliminary data.</text>
</comment>
<dbReference type="EMBL" id="JAJKFT010000010">
    <property type="protein sequence ID" value="MCC9630589.1"/>
    <property type="molecule type" value="Genomic_DNA"/>
</dbReference>
<evidence type="ECO:0000313" key="2">
    <source>
        <dbReference type="Proteomes" id="UP001139103"/>
    </source>
</evidence>
<reference evidence="1" key="1">
    <citation type="submission" date="2021-11" db="EMBL/GenBank/DDBJ databases">
        <title>Genome sequence.</title>
        <authorList>
            <person name="Sun Q."/>
        </authorList>
    </citation>
    <scope>NUCLEOTIDE SEQUENCE</scope>
    <source>
        <strain evidence="1">JC732</strain>
    </source>
</reference>
<dbReference type="AlphaFoldDB" id="A0A9X1MS30"/>
<dbReference type="Proteomes" id="UP001139103">
    <property type="component" value="Unassembled WGS sequence"/>
</dbReference>
<accession>A0A9X1MS30</accession>